<proteinExistence type="inferred from homology"/>
<dbReference type="GO" id="GO:0015144">
    <property type="term" value="F:carbohydrate transmembrane transporter activity"/>
    <property type="evidence" value="ECO:0007669"/>
    <property type="project" value="InterPro"/>
</dbReference>
<gene>
    <name evidence="4" type="ORF">CKAN_02771200</name>
</gene>
<organism evidence="4 5">
    <name type="scientific">Cinnamomum micranthum f. kanehirae</name>
    <dbReference type="NCBI Taxonomy" id="337451"/>
    <lineage>
        <taxon>Eukaryota</taxon>
        <taxon>Viridiplantae</taxon>
        <taxon>Streptophyta</taxon>
        <taxon>Embryophyta</taxon>
        <taxon>Tracheophyta</taxon>
        <taxon>Spermatophyta</taxon>
        <taxon>Magnoliopsida</taxon>
        <taxon>Magnoliidae</taxon>
        <taxon>Laurales</taxon>
        <taxon>Lauraceae</taxon>
        <taxon>Cinnamomum</taxon>
    </lineage>
</organism>
<dbReference type="AlphaFoldDB" id="A0A443Q584"/>
<dbReference type="InterPro" id="IPR045262">
    <property type="entry name" value="STP/PLT_plant"/>
</dbReference>
<dbReference type="PANTHER" id="PTHR23500">
    <property type="entry name" value="SOLUTE CARRIER FAMILY 2, FACILITATED GLUCOSE TRANSPORTER"/>
    <property type="match status" value="1"/>
</dbReference>
<comment type="caution">
    <text evidence="4">The sequence shown here is derived from an EMBL/GenBank/DDBJ whole genome shotgun (WGS) entry which is preliminary data.</text>
</comment>
<feature type="signal peptide" evidence="3">
    <location>
        <begin position="1"/>
        <end position="19"/>
    </location>
</feature>
<sequence length="167" mass="18591">MAGFIMIWLVVSFWPAGVAKERAEQYKGKSPCMSSWLAWFPQLVGLSSATILESQGVLHPWIRSWRSSFPAVYRKKNYQSKSNYCKYDNQGLSAFNVFALSRRTGASIGASTVTRKYGRRISIICGDSASFTEAALNLELLNLAMLLLRPYHARSGSGLENQATIGR</sequence>
<protein>
    <submittedName>
        <fullName evidence="4">Sugar transport protein 7</fullName>
    </submittedName>
</protein>
<keyword evidence="5" id="KW-1185">Reference proteome</keyword>
<accession>A0A443Q584</accession>
<dbReference type="STRING" id="337451.A0A443Q584"/>
<keyword evidence="4" id="KW-0762">Sugar transport</keyword>
<evidence type="ECO:0000313" key="4">
    <source>
        <dbReference type="EMBL" id="RWR98201.1"/>
    </source>
</evidence>
<evidence type="ECO:0000313" key="5">
    <source>
        <dbReference type="Proteomes" id="UP000283530"/>
    </source>
</evidence>
<comment type="similarity">
    <text evidence="1">Belongs to the major facilitator superfamily. Sugar transporter (TC 2.A.1.1) family.</text>
</comment>
<dbReference type="PANTHER" id="PTHR23500:SF595">
    <property type="entry name" value="OS09G0416200 PROTEIN"/>
    <property type="match status" value="1"/>
</dbReference>
<evidence type="ECO:0000256" key="3">
    <source>
        <dbReference type="SAM" id="SignalP"/>
    </source>
</evidence>
<keyword evidence="3" id="KW-0732">Signal</keyword>
<feature type="chain" id="PRO_5019509210" evidence="3">
    <location>
        <begin position="20"/>
        <end position="167"/>
    </location>
</feature>
<dbReference type="EMBL" id="QPKB01000815">
    <property type="protein sequence ID" value="RWR98201.1"/>
    <property type="molecule type" value="Genomic_DNA"/>
</dbReference>
<name>A0A443Q584_9MAGN</name>
<dbReference type="OrthoDB" id="1651023at2759"/>
<reference evidence="4 5" key="1">
    <citation type="journal article" date="2019" name="Nat. Plants">
        <title>Stout camphor tree genome fills gaps in understanding of flowering plant genome evolution.</title>
        <authorList>
            <person name="Chaw S.M."/>
            <person name="Liu Y.C."/>
            <person name="Wu Y.W."/>
            <person name="Wang H.Y."/>
            <person name="Lin C.I."/>
            <person name="Wu C.S."/>
            <person name="Ke H.M."/>
            <person name="Chang L.Y."/>
            <person name="Hsu C.Y."/>
            <person name="Yang H.T."/>
            <person name="Sudianto E."/>
            <person name="Hsu M.H."/>
            <person name="Wu K.P."/>
            <person name="Wang L.N."/>
            <person name="Leebens-Mack J.H."/>
            <person name="Tsai I.J."/>
        </authorList>
    </citation>
    <scope>NUCLEOTIDE SEQUENCE [LARGE SCALE GENOMIC DNA]</scope>
    <source>
        <strain evidence="5">cv. Chaw 1501</strain>
        <tissue evidence="4">Young leaves</tissue>
    </source>
</reference>
<evidence type="ECO:0000256" key="1">
    <source>
        <dbReference type="ARBA" id="ARBA00010992"/>
    </source>
</evidence>
<dbReference type="Proteomes" id="UP000283530">
    <property type="component" value="Unassembled WGS sequence"/>
</dbReference>
<evidence type="ECO:0000256" key="2">
    <source>
        <dbReference type="ARBA" id="ARBA00022448"/>
    </source>
</evidence>
<keyword evidence="2" id="KW-0813">Transport</keyword>